<evidence type="ECO:0000256" key="15">
    <source>
        <dbReference type="ARBA" id="ARBA00081350"/>
    </source>
</evidence>
<dbReference type="GO" id="GO:0004722">
    <property type="term" value="F:protein serine/threonine phosphatase activity"/>
    <property type="evidence" value="ECO:0007669"/>
    <property type="project" value="UniProtKB-EC"/>
</dbReference>
<evidence type="ECO:0000256" key="1">
    <source>
        <dbReference type="ARBA" id="ARBA00013081"/>
    </source>
</evidence>
<evidence type="ECO:0000313" key="18">
    <source>
        <dbReference type="EMBL" id="AQZ70622.1"/>
    </source>
</evidence>
<keyword evidence="7" id="KW-0378">Hydrolase</keyword>
<keyword evidence="2" id="KW-0597">Phosphoprotein</keyword>
<name>A0A1V0AKJ8_9ACTN</name>
<evidence type="ECO:0000256" key="3">
    <source>
        <dbReference type="ARBA" id="ARBA00022679"/>
    </source>
</evidence>
<dbReference type="SUPFAM" id="SSF55781">
    <property type="entry name" value="GAF domain-like"/>
    <property type="match status" value="1"/>
</dbReference>
<evidence type="ECO:0000313" key="19">
    <source>
        <dbReference type="Proteomes" id="UP000190797"/>
    </source>
</evidence>
<organism evidence="18 19">
    <name type="scientific">[Actinomadura] parvosata subsp. kistnae</name>
    <dbReference type="NCBI Taxonomy" id="1909395"/>
    <lineage>
        <taxon>Bacteria</taxon>
        <taxon>Bacillati</taxon>
        <taxon>Actinomycetota</taxon>
        <taxon>Actinomycetes</taxon>
        <taxon>Streptosporangiales</taxon>
        <taxon>Streptosporangiaceae</taxon>
        <taxon>Nonomuraea</taxon>
    </lineage>
</organism>
<dbReference type="InterPro" id="IPR036457">
    <property type="entry name" value="PPM-type-like_dom_sf"/>
</dbReference>
<sequence>MSGGTGSLLESLIAHFPVAMAIWDTDLRCVWLNGAAERLERVFPHYHLGRSLTDPVPGVDTEAAQEAMRRVIADGTPMIDREARWAAPDGSEALTLSTSLFRLEGVSGRPLGVCSLALDISHSRARDRLALLREASVRIGSTLDIRKTAQELADLAVPVLADYVTVDLSEETLPDAEPLQRLPATEASIPVFRRAGVASVHDGVPESLWPLGAAVFVPPDSPFTKVLASRRPHFEAVLDTSPGSWLDQDPDRARIIHGTGMHTLIIVPLEARGDILGVAVFVRNANPAPFTRDDLVLAEELVARAALSLDNARRYTRERTTALALQRELLPRELCGGSAVEVASRYLPSAVHEGVGGDWYDVIRLPGPRIALVVGDVTGHGINAAATMGRLRTAVRTLTYLELPPDELLAHLDRLVADESCGDLDAAGATCLYAVYDAATRRCTMAAAGHPPPAVVAPSGEVTFPALPSGTPIGLGMGAFESHSLDLDAGTLLALYTDGLIETRQADLDAGMARLGSALAGAVRMPTLEGLCAAVVGAIVGDGPAEDDVALLMARTRA</sequence>
<dbReference type="PANTHER" id="PTHR43156:SF2">
    <property type="entry name" value="STAGE II SPORULATION PROTEIN E"/>
    <property type="match status" value="1"/>
</dbReference>
<dbReference type="GO" id="GO:0005524">
    <property type="term" value="F:ATP binding"/>
    <property type="evidence" value="ECO:0007669"/>
    <property type="project" value="UniProtKB-KW"/>
</dbReference>
<dbReference type="InterPro" id="IPR029016">
    <property type="entry name" value="GAF-like_dom_sf"/>
</dbReference>
<dbReference type="SUPFAM" id="SSF81606">
    <property type="entry name" value="PP2C-like"/>
    <property type="match status" value="1"/>
</dbReference>
<dbReference type="KEGG" id="noa:BKM31_24095"/>
<dbReference type="CDD" id="cd00130">
    <property type="entry name" value="PAS"/>
    <property type="match status" value="1"/>
</dbReference>
<dbReference type="SMART" id="SM00331">
    <property type="entry name" value="PP2C_SIG"/>
    <property type="match status" value="1"/>
</dbReference>
<evidence type="ECO:0000259" key="17">
    <source>
        <dbReference type="SMART" id="SM00331"/>
    </source>
</evidence>
<evidence type="ECO:0000256" key="12">
    <source>
        <dbReference type="ARBA" id="ARBA00047761"/>
    </source>
</evidence>
<dbReference type="Pfam" id="PF07228">
    <property type="entry name" value="SpoIIE"/>
    <property type="match status" value="1"/>
</dbReference>
<evidence type="ECO:0000256" key="5">
    <source>
        <dbReference type="ARBA" id="ARBA00022741"/>
    </source>
</evidence>
<keyword evidence="19" id="KW-1185">Reference proteome</keyword>
<keyword evidence="9" id="KW-0460">Magnesium</keyword>
<reference evidence="19" key="1">
    <citation type="journal article" date="2017" name="Med. Chem. Commun.">
        <title>Nonomuraea sp. ATCC 55076 harbours the largest actinomycete chromosome to date and the kistamicin biosynthetic gene cluster.</title>
        <authorList>
            <person name="Nazari B."/>
            <person name="Forneris C.C."/>
            <person name="Gibson M.I."/>
            <person name="Moon K."/>
            <person name="Schramma K.R."/>
            <person name="Seyedsayamdost M.R."/>
        </authorList>
    </citation>
    <scope>NUCLEOTIDE SEQUENCE [LARGE SCALE GENOMIC DNA]</scope>
    <source>
        <strain evidence="19">ATCC 55076</strain>
    </source>
</reference>
<feature type="domain" description="GAF" evidence="16">
    <location>
        <begin position="144"/>
        <end position="319"/>
    </location>
</feature>
<evidence type="ECO:0000256" key="9">
    <source>
        <dbReference type="ARBA" id="ARBA00022842"/>
    </source>
</evidence>
<accession>A0A1V0AKJ8</accession>
<dbReference type="Gene3D" id="3.60.40.10">
    <property type="entry name" value="PPM-type phosphatase domain"/>
    <property type="match status" value="1"/>
</dbReference>
<protein>
    <recommendedName>
        <fullName evidence="1">protein-serine/threonine phosphatase</fullName>
        <ecNumber evidence="1">3.1.3.16</ecNumber>
    </recommendedName>
    <alternativeName>
        <fullName evidence="15">Protein-serine/threonine phosphatase</fullName>
    </alternativeName>
    <alternativeName>
        <fullName evidence="14">Serine/threonine-protein kinase</fullName>
    </alternativeName>
</protein>
<feature type="domain" description="PPM-type phosphatase" evidence="17">
    <location>
        <begin position="340"/>
        <end position="556"/>
    </location>
</feature>
<keyword evidence="4" id="KW-0479">Metal-binding</keyword>
<dbReference type="EMBL" id="CP017717">
    <property type="protein sequence ID" value="AQZ70622.1"/>
    <property type="molecule type" value="Genomic_DNA"/>
</dbReference>
<keyword evidence="3" id="KW-0808">Transferase</keyword>
<dbReference type="InterPro" id="IPR001932">
    <property type="entry name" value="PPM-type_phosphatase-like_dom"/>
</dbReference>
<dbReference type="EC" id="3.1.3.16" evidence="1"/>
<dbReference type="STRING" id="1909395.BKM31_24095"/>
<evidence type="ECO:0000256" key="4">
    <source>
        <dbReference type="ARBA" id="ARBA00022723"/>
    </source>
</evidence>
<evidence type="ECO:0000256" key="7">
    <source>
        <dbReference type="ARBA" id="ARBA00022801"/>
    </source>
</evidence>
<dbReference type="PANTHER" id="PTHR43156">
    <property type="entry name" value="STAGE II SPORULATION PROTEIN E-RELATED"/>
    <property type="match status" value="1"/>
</dbReference>
<dbReference type="Proteomes" id="UP000190797">
    <property type="component" value="Chromosome"/>
</dbReference>
<evidence type="ECO:0000256" key="8">
    <source>
        <dbReference type="ARBA" id="ARBA00022840"/>
    </source>
</evidence>
<proteinExistence type="predicted"/>
<dbReference type="InterPro" id="IPR035965">
    <property type="entry name" value="PAS-like_dom_sf"/>
</dbReference>
<dbReference type="InterPro" id="IPR003018">
    <property type="entry name" value="GAF"/>
</dbReference>
<dbReference type="FunFam" id="3.60.40.10:FF:000005">
    <property type="entry name" value="Serine/threonine protein phosphatase"/>
    <property type="match status" value="1"/>
</dbReference>
<evidence type="ECO:0000256" key="6">
    <source>
        <dbReference type="ARBA" id="ARBA00022777"/>
    </source>
</evidence>
<dbReference type="InterPro" id="IPR052016">
    <property type="entry name" value="Bact_Sigma-Reg"/>
</dbReference>
<gene>
    <name evidence="18" type="ORF">BKM31_24095</name>
</gene>
<dbReference type="Pfam" id="PF08448">
    <property type="entry name" value="PAS_4"/>
    <property type="match status" value="1"/>
</dbReference>
<dbReference type="FunFam" id="3.30.450.40:FF:000035">
    <property type="entry name" value="PAS sensor protein"/>
    <property type="match status" value="1"/>
</dbReference>
<dbReference type="Gene3D" id="3.30.450.40">
    <property type="match status" value="1"/>
</dbReference>
<dbReference type="SUPFAM" id="SSF55785">
    <property type="entry name" value="PYP-like sensor domain (PAS domain)"/>
    <property type="match status" value="1"/>
</dbReference>
<evidence type="ECO:0000256" key="10">
    <source>
        <dbReference type="ARBA" id="ARBA00022912"/>
    </source>
</evidence>
<comment type="catalytic activity">
    <reaction evidence="12">
        <text>O-phospho-L-seryl-[protein] + H2O = L-seryl-[protein] + phosphate</text>
        <dbReference type="Rhea" id="RHEA:20629"/>
        <dbReference type="Rhea" id="RHEA-COMP:9863"/>
        <dbReference type="Rhea" id="RHEA-COMP:11604"/>
        <dbReference type="ChEBI" id="CHEBI:15377"/>
        <dbReference type="ChEBI" id="CHEBI:29999"/>
        <dbReference type="ChEBI" id="CHEBI:43474"/>
        <dbReference type="ChEBI" id="CHEBI:83421"/>
        <dbReference type="EC" id="3.1.3.16"/>
    </reaction>
</comment>
<keyword evidence="5" id="KW-0547">Nucleotide-binding</keyword>
<dbReference type="SMART" id="SM00065">
    <property type="entry name" value="GAF"/>
    <property type="match status" value="1"/>
</dbReference>
<dbReference type="Pfam" id="PF01590">
    <property type="entry name" value="GAF"/>
    <property type="match status" value="1"/>
</dbReference>
<evidence type="ECO:0000256" key="13">
    <source>
        <dbReference type="ARBA" id="ARBA00056274"/>
    </source>
</evidence>
<dbReference type="Gene3D" id="3.30.450.20">
    <property type="entry name" value="PAS domain"/>
    <property type="match status" value="1"/>
</dbReference>
<evidence type="ECO:0000256" key="2">
    <source>
        <dbReference type="ARBA" id="ARBA00022553"/>
    </source>
</evidence>
<evidence type="ECO:0000256" key="14">
    <source>
        <dbReference type="ARBA" id="ARBA00075117"/>
    </source>
</evidence>
<evidence type="ECO:0000259" key="16">
    <source>
        <dbReference type="SMART" id="SM00065"/>
    </source>
</evidence>
<dbReference type="GO" id="GO:0046872">
    <property type="term" value="F:metal ion binding"/>
    <property type="evidence" value="ECO:0007669"/>
    <property type="project" value="UniProtKB-KW"/>
</dbReference>
<dbReference type="GO" id="GO:0016301">
    <property type="term" value="F:kinase activity"/>
    <property type="evidence" value="ECO:0007669"/>
    <property type="project" value="UniProtKB-KW"/>
</dbReference>
<keyword evidence="8" id="KW-0067">ATP-binding</keyword>
<dbReference type="AlphaFoldDB" id="A0A1V0AKJ8"/>
<evidence type="ECO:0000256" key="11">
    <source>
        <dbReference type="ARBA" id="ARBA00023211"/>
    </source>
</evidence>
<keyword evidence="6" id="KW-0418">Kinase</keyword>
<comment type="function">
    <text evidence="13">Primarily acts as an independent SigF regulator that is sensitive to the osmosensory signal, mediating the cross talk of PknD with the SigF regulon. Possesses both phosphatase and kinase activities. The kinase domain functions as a classic anti-sigma factor-like kinase to phosphorylate the anti-anti-sigma factor domain at the canonical regulatory site, and the phosphatase domain antagonizes this activity.</text>
</comment>
<dbReference type="InterPro" id="IPR013656">
    <property type="entry name" value="PAS_4"/>
</dbReference>
<keyword evidence="10" id="KW-0904">Protein phosphatase</keyword>
<keyword evidence="11" id="KW-0464">Manganese</keyword>
<dbReference type="InterPro" id="IPR000014">
    <property type="entry name" value="PAS"/>
</dbReference>